<comment type="caution">
    <text evidence="2">The sequence shown here is derived from an EMBL/GenBank/DDBJ whole genome shotgun (WGS) entry which is preliminary data.</text>
</comment>
<dbReference type="Pfam" id="PF13430">
    <property type="entry name" value="DUF4112"/>
    <property type="match status" value="1"/>
</dbReference>
<sequence>MVNEIAFPEDKRSKDFRWVERMSKWMDSEFSIGKFKFGLDPILNFIPLGGQTASFGISLMLVIVMYRNGVGSKVAVKMLLNVMLDAILGSIPLIGNIFDFFNKANQKNIKLLKEHYFEEKHQGSAKGLLISIFFILFLLCGVIFYMMWLLGEWLFSSIENLF</sequence>
<protein>
    <submittedName>
        <fullName evidence="2">DUF4112 domain-containing protein</fullName>
    </submittedName>
</protein>
<feature type="transmembrane region" description="Helical" evidence="1">
    <location>
        <begin position="45"/>
        <end position="66"/>
    </location>
</feature>
<dbReference type="EMBL" id="SUME01000002">
    <property type="protein sequence ID" value="TJZ62285.1"/>
    <property type="molecule type" value="Genomic_DNA"/>
</dbReference>
<feature type="transmembrane region" description="Helical" evidence="1">
    <location>
        <begin position="128"/>
        <end position="150"/>
    </location>
</feature>
<dbReference type="PANTHER" id="PTHR35519">
    <property type="entry name" value="MEMBRANE PROTEINS"/>
    <property type="match status" value="1"/>
</dbReference>
<dbReference type="PANTHER" id="PTHR35519:SF2">
    <property type="entry name" value="PH DOMAIN PROTEIN"/>
    <property type="match status" value="1"/>
</dbReference>
<feature type="transmembrane region" description="Helical" evidence="1">
    <location>
        <begin position="78"/>
        <end position="98"/>
    </location>
</feature>
<evidence type="ECO:0000313" key="3">
    <source>
        <dbReference type="Proteomes" id="UP000306808"/>
    </source>
</evidence>
<accession>A0A4U0P4M2</accession>
<keyword evidence="1" id="KW-0472">Membrane</keyword>
<dbReference type="InterPro" id="IPR025187">
    <property type="entry name" value="DUF4112"/>
</dbReference>
<dbReference type="RefSeq" id="WP_136900622.1">
    <property type="nucleotide sequence ID" value="NZ_SUME01000002.1"/>
</dbReference>
<dbReference type="AlphaFoldDB" id="A0A4U0P4M2"/>
<keyword evidence="3" id="KW-1185">Reference proteome</keyword>
<dbReference type="OrthoDB" id="513552at2"/>
<keyword evidence="1" id="KW-0812">Transmembrane</keyword>
<gene>
    <name evidence="2" type="ORF">FAZ15_07205</name>
</gene>
<evidence type="ECO:0000256" key="1">
    <source>
        <dbReference type="SAM" id="Phobius"/>
    </source>
</evidence>
<proteinExistence type="predicted"/>
<dbReference type="Proteomes" id="UP000306808">
    <property type="component" value="Unassembled WGS sequence"/>
</dbReference>
<reference evidence="2 3" key="1">
    <citation type="submission" date="2019-04" db="EMBL/GenBank/DDBJ databases">
        <title>Sphingobacterium olei sp. nov., isolated from oil-contaminated soil.</title>
        <authorList>
            <person name="Liu B."/>
        </authorList>
    </citation>
    <scope>NUCLEOTIDE SEQUENCE [LARGE SCALE GENOMIC DNA]</scope>
    <source>
        <strain evidence="2 3">HAL-9</strain>
    </source>
</reference>
<evidence type="ECO:0000313" key="2">
    <source>
        <dbReference type="EMBL" id="TJZ62285.1"/>
    </source>
</evidence>
<name>A0A4U0P4M2_9SPHI</name>
<keyword evidence="1" id="KW-1133">Transmembrane helix</keyword>
<organism evidence="2 3">
    <name type="scientific">Sphingobacterium olei</name>
    <dbReference type="NCBI Taxonomy" id="2571155"/>
    <lineage>
        <taxon>Bacteria</taxon>
        <taxon>Pseudomonadati</taxon>
        <taxon>Bacteroidota</taxon>
        <taxon>Sphingobacteriia</taxon>
        <taxon>Sphingobacteriales</taxon>
        <taxon>Sphingobacteriaceae</taxon>
        <taxon>Sphingobacterium</taxon>
    </lineage>
</organism>